<feature type="domain" description="EngB-type G" evidence="6">
    <location>
        <begin position="121"/>
        <end position="337"/>
    </location>
</feature>
<keyword evidence="2" id="KW-0547">Nucleotide-binding</keyword>
<evidence type="ECO:0000256" key="4">
    <source>
        <dbReference type="ARBA" id="ARBA00023134"/>
    </source>
</evidence>
<proteinExistence type="predicted"/>
<gene>
    <name evidence="7" type="ORF">IF1G_05244</name>
</gene>
<dbReference type="EMBL" id="SPUK01000006">
    <property type="protein sequence ID" value="TQV96661.1"/>
    <property type="molecule type" value="Genomic_DNA"/>
</dbReference>
<evidence type="ECO:0000313" key="8">
    <source>
        <dbReference type="Proteomes" id="UP000315783"/>
    </source>
</evidence>
<accession>A0A545V4M3</accession>
<dbReference type="GO" id="GO:0005525">
    <property type="term" value="F:GTP binding"/>
    <property type="evidence" value="ECO:0007669"/>
    <property type="project" value="UniProtKB-KW"/>
</dbReference>
<dbReference type="InterPro" id="IPR030393">
    <property type="entry name" value="G_ENGB_dom"/>
</dbReference>
<name>A0A545V4M3_9HYPO</name>
<dbReference type="STRING" id="43265.A0A545V4M3"/>
<dbReference type="Pfam" id="PF01926">
    <property type="entry name" value="MMR_HSR1"/>
    <property type="match status" value="1"/>
</dbReference>
<dbReference type="Gene3D" id="3.40.50.300">
    <property type="entry name" value="P-loop containing nucleotide triphosphate hydrolases"/>
    <property type="match status" value="1"/>
</dbReference>
<dbReference type="GO" id="GO:0005739">
    <property type="term" value="C:mitochondrion"/>
    <property type="evidence" value="ECO:0007669"/>
    <property type="project" value="TreeGrafter"/>
</dbReference>
<dbReference type="PANTHER" id="PTHR46498">
    <property type="entry name" value="GTP-BINDING PROTEIN 8"/>
    <property type="match status" value="1"/>
</dbReference>
<dbReference type="SUPFAM" id="SSF52540">
    <property type="entry name" value="P-loop containing nucleoside triphosphate hydrolases"/>
    <property type="match status" value="1"/>
</dbReference>
<dbReference type="PROSITE" id="PS51706">
    <property type="entry name" value="G_ENGB"/>
    <property type="match status" value="1"/>
</dbReference>
<dbReference type="OrthoDB" id="391988at2759"/>
<sequence length="367" mass="38984">MSRRTALLVRRMPLAPPITNASTRRLLSQSQLAHTPRPTSASRPQNTTRISAHGGAPLDSPATYTSIVSHAASPSSLTTTAATGPGSKDQAKLARAGTFFETDARFLYSAAQFRDHPFNEQVPEVVILGASNVGKSTFLNALVGRRGVARTSPKPGHTTLMNAFGLGRPLPVPRTSLPRGAAAPRHGLVVVDTPGYGFRSQATWGDTVVRYLGARKALRGAVVLLSAEKRLMPEDRWLLEALADADVRTVAVVTKADKAARGGGGGGDWAARCAKKAEDIRRELRRTEKATGSGWREGAGWSSDVFVTAAGLGQMGKTSNRAGMGGVRAAILDMAGFTLEDDAVEQQPENISYTGKIVSFDDIVWKS</sequence>
<keyword evidence="3" id="KW-0460">Magnesium</keyword>
<comment type="caution">
    <text evidence="7">The sequence shown here is derived from an EMBL/GenBank/DDBJ whole genome shotgun (WGS) entry which is preliminary data.</text>
</comment>
<protein>
    <submittedName>
        <fullName evidence="7">Ribosome biogenesis GTP-binding protein YsxC</fullName>
    </submittedName>
</protein>
<evidence type="ECO:0000256" key="1">
    <source>
        <dbReference type="ARBA" id="ARBA00022723"/>
    </source>
</evidence>
<dbReference type="InterPro" id="IPR006073">
    <property type="entry name" value="GTP-bd"/>
</dbReference>
<dbReference type="AlphaFoldDB" id="A0A545V4M3"/>
<dbReference type="Proteomes" id="UP000315783">
    <property type="component" value="Unassembled WGS sequence"/>
</dbReference>
<keyword evidence="1" id="KW-0479">Metal-binding</keyword>
<dbReference type="GO" id="GO:0046872">
    <property type="term" value="F:metal ion binding"/>
    <property type="evidence" value="ECO:0007669"/>
    <property type="project" value="UniProtKB-KW"/>
</dbReference>
<evidence type="ECO:0000256" key="3">
    <source>
        <dbReference type="ARBA" id="ARBA00022842"/>
    </source>
</evidence>
<keyword evidence="8" id="KW-1185">Reference proteome</keyword>
<evidence type="ECO:0000313" key="7">
    <source>
        <dbReference type="EMBL" id="TQV96661.1"/>
    </source>
</evidence>
<dbReference type="PANTHER" id="PTHR46498:SF1">
    <property type="entry name" value="GTP-BINDING PROTEIN 8"/>
    <property type="match status" value="1"/>
</dbReference>
<keyword evidence="4" id="KW-0342">GTP-binding</keyword>
<dbReference type="InterPro" id="IPR052279">
    <property type="entry name" value="EngB_GTPase"/>
</dbReference>
<evidence type="ECO:0000256" key="5">
    <source>
        <dbReference type="SAM" id="MobiDB-lite"/>
    </source>
</evidence>
<evidence type="ECO:0000259" key="6">
    <source>
        <dbReference type="PROSITE" id="PS51706"/>
    </source>
</evidence>
<feature type="compositionally biased region" description="Polar residues" evidence="5">
    <location>
        <begin position="19"/>
        <end position="50"/>
    </location>
</feature>
<dbReference type="InterPro" id="IPR027417">
    <property type="entry name" value="P-loop_NTPase"/>
</dbReference>
<feature type="region of interest" description="Disordered" evidence="5">
    <location>
        <begin position="19"/>
        <end position="62"/>
    </location>
</feature>
<reference evidence="7 8" key="1">
    <citation type="journal article" date="2019" name="Appl. Microbiol. Biotechnol.">
        <title>Genome sequence of Isaria javanica and comparative genome analysis insights into family S53 peptidase evolution in fungal entomopathogens.</title>
        <authorList>
            <person name="Lin R."/>
            <person name="Zhang X."/>
            <person name="Xin B."/>
            <person name="Zou M."/>
            <person name="Gao Y."/>
            <person name="Qin F."/>
            <person name="Hu Q."/>
            <person name="Xie B."/>
            <person name="Cheng X."/>
        </authorList>
    </citation>
    <scope>NUCLEOTIDE SEQUENCE [LARGE SCALE GENOMIC DNA]</scope>
    <source>
        <strain evidence="7 8">IJ1G</strain>
    </source>
</reference>
<evidence type="ECO:0000256" key="2">
    <source>
        <dbReference type="ARBA" id="ARBA00022741"/>
    </source>
</evidence>
<organism evidence="7 8">
    <name type="scientific">Cordyceps javanica</name>
    <dbReference type="NCBI Taxonomy" id="43265"/>
    <lineage>
        <taxon>Eukaryota</taxon>
        <taxon>Fungi</taxon>
        <taxon>Dikarya</taxon>
        <taxon>Ascomycota</taxon>
        <taxon>Pezizomycotina</taxon>
        <taxon>Sordariomycetes</taxon>
        <taxon>Hypocreomycetidae</taxon>
        <taxon>Hypocreales</taxon>
        <taxon>Cordycipitaceae</taxon>
        <taxon>Cordyceps</taxon>
    </lineage>
</organism>